<sequence>MSLNASLFFTSAGSDCETPQTTFDALNEEFHFQLDVCATRESAKCSEYLGVSDDALAVPWHGPAFMNPPYGRKIGKWLRKAYEESKLGITVVCLIPSRTDTAWWHDYVMKAREIRFIRGRLHFNGHRYGAPFPSVIVVFGAKP</sequence>
<evidence type="ECO:0008006" key="2">
    <source>
        <dbReference type="Google" id="ProtNLM"/>
    </source>
</evidence>
<dbReference type="AlphaFoldDB" id="A0A0F9MVU9"/>
<dbReference type="EMBL" id="LAZR01004299">
    <property type="protein sequence ID" value="KKN09879.1"/>
    <property type="molecule type" value="Genomic_DNA"/>
</dbReference>
<dbReference type="InterPro" id="IPR008593">
    <property type="entry name" value="Dam_MeTrfase"/>
</dbReference>
<dbReference type="GO" id="GO:0009307">
    <property type="term" value="P:DNA restriction-modification system"/>
    <property type="evidence" value="ECO:0007669"/>
    <property type="project" value="InterPro"/>
</dbReference>
<comment type="caution">
    <text evidence="1">The sequence shown here is derived from an EMBL/GenBank/DDBJ whole genome shotgun (WGS) entry which is preliminary data.</text>
</comment>
<evidence type="ECO:0000313" key="1">
    <source>
        <dbReference type="EMBL" id="KKN09879.1"/>
    </source>
</evidence>
<dbReference type="GO" id="GO:0009007">
    <property type="term" value="F:site-specific DNA-methyltransferase (adenine-specific) activity"/>
    <property type="evidence" value="ECO:0007669"/>
    <property type="project" value="InterPro"/>
</dbReference>
<gene>
    <name evidence="1" type="ORF">LCGC14_1042190</name>
</gene>
<proteinExistence type="predicted"/>
<name>A0A0F9MVU9_9ZZZZ</name>
<dbReference type="Pfam" id="PF05869">
    <property type="entry name" value="Dam"/>
    <property type="match status" value="1"/>
</dbReference>
<dbReference type="GO" id="GO:0003677">
    <property type="term" value="F:DNA binding"/>
    <property type="evidence" value="ECO:0007669"/>
    <property type="project" value="InterPro"/>
</dbReference>
<protein>
    <recommendedName>
        <fullName evidence="2">Adenine methyltransferase</fullName>
    </recommendedName>
</protein>
<accession>A0A0F9MVU9</accession>
<organism evidence="1">
    <name type="scientific">marine sediment metagenome</name>
    <dbReference type="NCBI Taxonomy" id="412755"/>
    <lineage>
        <taxon>unclassified sequences</taxon>
        <taxon>metagenomes</taxon>
        <taxon>ecological metagenomes</taxon>
    </lineage>
</organism>
<reference evidence="1" key="1">
    <citation type="journal article" date="2015" name="Nature">
        <title>Complex archaea that bridge the gap between prokaryotes and eukaryotes.</title>
        <authorList>
            <person name="Spang A."/>
            <person name="Saw J.H."/>
            <person name="Jorgensen S.L."/>
            <person name="Zaremba-Niedzwiedzka K."/>
            <person name="Martijn J."/>
            <person name="Lind A.E."/>
            <person name="van Eijk R."/>
            <person name="Schleper C."/>
            <person name="Guy L."/>
            <person name="Ettema T.J."/>
        </authorList>
    </citation>
    <scope>NUCLEOTIDE SEQUENCE</scope>
</reference>